<dbReference type="EMBL" id="KK198758">
    <property type="protein sequence ID" value="KCW67791.1"/>
    <property type="molecule type" value="Genomic_DNA"/>
</dbReference>
<accession>A0A059BPG6</accession>
<name>A0A059BPG6_EUCGR</name>
<reference evidence="1" key="1">
    <citation type="submission" date="2013-07" db="EMBL/GenBank/DDBJ databases">
        <title>The genome of Eucalyptus grandis.</title>
        <authorList>
            <person name="Schmutz J."/>
            <person name="Hayes R."/>
            <person name="Myburg A."/>
            <person name="Tuskan G."/>
            <person name="Grattapaglia D."/>
            <person name="Rokhsar D.S."/>
        </authorList>
    </citation>
    <scope>NUCLEOTIDE SEQUENCE</scope>
    <source>
        <tissue evidence="1">Leaf extractions</tissue>
    </source>
</reference>
<sequence length="79" mass="8569">MTCDCSFFARCTQHNRSLSNLDPFAGVSSLEIVPPSCPHPSVSSGNIVMGSVWFSSSSDPLKNPLSVQLFYDLLLDFGI</sequence>
<organism evidence="1">
    <name type="scientific">Eucalyptus grandis</name>
    <name type="common">Flooded gum</name>
    <dbReference type="NCBI Taxonomy" id="71139"/>
    <lineage>
        <taxon>Eukaryota</taxon>
        <taxon>Viridiplantae</taxon>
        <taxon>Streptophyta</taxon>
        <taxon>Embryophyta</taxon>
        <taxon>Tracheophyta</taxon>
        <taxon>Spermatophyta</taxon>
        <taxon>Magnoliopsida</taxon>
        <taxon>eudicotyledons</taxon>
        <taxon>Gunneridae</taxon>
        <taxon>Pentapetalae</taxon>
        <taxon>rosids</taxon>
        <taxon>malvids</taxon>
        <taxon>Myrtales</taxon>
        <taxon>Myrtaceae</taxon>
        <taxon>Myrtoideae</taxon>
        <taxon>Eucalypteae</taxon>
        <taxon>Eucalyptus</taxon>
    </lineage>
</organism>
<dbReference type="Gramene" id="KCW67791">
    <property type="protein sequence ID" value="KCW67791"/>
    <property type="gene ID" value="EUGRSUZ_F01522"/>
</dbReference>
<evidence type="ECO:0000313" key="1">
    <source>
        <dbReference type="EMBL" id="KCW67791.1"/>
    </source>
</evidence>
<proteinExistence type="predicted"/>
<gene>
    <name evidence="1" type="ORF">EUGRSUZ_F01522</name>
</gene>
<dbReference type="AlphaFoldDB" id="A0A059BPG6"/>
<protein>
    <submittedName>
        <fullName evidence="1">Uncharacterized protein</fullName>
    </submittedName>
</protein>
<dbReference type="InParanoid" id="A0A059BPG6"/>